<reference evidence="2" key="1">
    <citation type="journal article" date="2023" name="PeerJ">
        <title>Selection and evaluation of lactic acid bacteria from chicken feces in Thailand as potential probiotics.</title>
        <authorList>
            <person name="Khurajog B."/>
            <person name="Disastra Y."/>
            <person name="Lawwyne L.D."/>
            <person name="Sirichokchatchawan W."/>
            <person name="Niyomtham W."/>
            <person name="Yindee J."/>
            <person name="Hampson D.J."/>
            <person name="Prapasarakul N."/>
        </authorList>
    </citation>
    <scope>NUCLEOTIDE SEQUENCE</scope>
    <source>
        <strain evidence="3">BF14</strain>
        <strain evidence="2">BF9</strain>
    </source>
</reference>
<dbReference type="EMBL" id="JAWJAX010000001">
    <property type="protein sequence ID" value="MDV2910348.1"/>
    <property type="molecule type" value="Genomic_DNA"/>
</dbReference>
<evidence type="ECO:0000313" key="2">
    <source>
        <dbReference type="EMBL" id="MDV2620766.1"/>
    </source>
</evidence>
<dbReference type="GO" id="GO:0071111">
    <property type="term" value="F:cyclic-guanylate-specific phosphodiesterase activity"/>
    <property type="evidence" value="ECO:0007669"/>
    <property type="project" value="InterPro"/>
</dbReference>
<dbReference type="PANTHER" id="PTHR33121:SF70">
    <property type="entry name" value="SIGNALING PROTEIN YKOW"/>
    <property type="match status" value="1"/>
</dbReference>
<dbReference type="RefSeq" id="WP_002829630.1">
    <property type="nucleotide sequence ID" value="NZ_BJMF01000001.1"/>
</dbReference>
<sequence length="226" mass="25814">MFRFFIQPQLNTVAQSVLGYELLIKQYRDGAWRMPKSFSAIPAKTMADTLIATVKELSLKVGSVSVNVDRHQIQDQHLIHALIMAQAVLRPVKLVIELIEDAVNPAVTNQELIPTVQNLNDLGIQFCLDDVGSGINTWPEIKSLLPYTSELKYALQNYKEHLSETNAEHHVAFWQKIAAEHKMRFILEGIEDDQDDAWADRMKIDLRQGYYYGKPALMKIYDSDPD</sequence>
<name>A0AAN6BGQ1_PEDAC</name>
<dbReference type="InterPro" id="IPR050706">
    <property type="entry name" value="Cyclic-di-GMP_PDE-like"/>
</dbReference>
<reference evidence="2" key="2">
    <citation type="submission" date="2023-10" db="EMBL/GenBank/DDBJ databases">
        <authorList>
            <person name="Khurajog B."/>
        </authorList>
    </citation>
    <scope>NUCLEOTIDE SEQUENCE</scope>
    <source>
        <strain evidence="3">BF14</strain>
        <strain evidence="2">BF9</strain>
    </source>
</reference>
<comment type="caution">
    <text evidence="2">The sequence shown here is derived from an EMBL/GenBank/DDBJ whole genome shotgun (WGS) entry which is preliminary data.</text>
</comment>
<dbReference type="Pfam" id="PF00563">
    <property type="entry name" value="EAL"/>
    <property type="match status" value="1"/>
</dbReference>
<accession>A0AAN6BGQ1</accession>
<proteinExistence type="predicted"/>
<evidence type="ECO:0000259" key="1">
    <source>
        <dbReference type="PROSITE" id="PS50883"/>
    </source>
</evidence>
<dbReference type="Gene3D" id="3.20.20.450">
    <property type="entry name" value="EAL domain"/>
    <property type="match status" value="1"/>
</dbReference>
<feature type="domain" description="EAL" evidence="1">
    <location>
        <begin position="1"/>
        <end position="226"/>
    </location>
</feature>
<dbReference type="PANTHER" id="PTHR33121">
    <property type="entry name" value="CYCLIC DI-GMP PHOSPHODIESTERASE PDEF"/>
    <property type="match status" value="1"/>
</dbReference>
<gene>
    <name evidence="2" type="ORF">R0G89_03345</name>
    <name evidence="3" type="ORF">R0H03_00495</name>
</gene>
<dbReference type="AlphaFoldDB" id="A0AAN6BGQ1"/>
<dbReference type="PROSITE" id="PS50883">
    <property type="entry name" value="EAL"/>
    <property type="match status" value="1"/>
</dbReference>
<dbReference type="EMBL" id="JAWJAV010000002">
    <property type="protein sequence ID" value="MDV2620766.1"/>
    <property type="molecule type" value="Genomic_DNA"/>
</dbReference>
<evidence type="ECO:0000313" key="4">
    <source>
        <dbReference type="Proteomes" id="UP001280897"/>
    </source>
</evidence>
<dbReference type="Proteomes" id="UP001280415">
    <property type="component" value="Unassembled WGS sequence"/>
</dbReference>
<protein>
    <submittedName>
        <fullName evidence="2">EAL domain-containing protein</fullName>
    </submittedName>
</protein>
<dbReference type="Proteomes" id="UP001280897">
    <property type="component" value="Unassembled WGS sequence"/>
</dbReference>
<dbReference type="KEGG" id="paci:A4V11_05695"/>
<dbReference type="InterPro" id="IPR001633">
    <property type="entry name" value="EAL_dom"/>
</dbReference>
<dbReference type="GeneID" id="57366653"/>
<evidence type="ECO:0000313" key="3">
    <source>
        <dbReference type="EMBL" id="MDV2910348.1"/>
    </source>
</evidence>
<dbReference type="SMART" id="SM00052">
    <property type="entry name" value="EAL"/>
    <property type="match status" value="1"/>
</dbReference>
<dbReference type="SUPFAM" id="SSF141868">
    <property type="entry name" value="EAL domain-like"/>
    <property type="match status" value="1"/>
</dbReference>
<organism evidence="2 4">
    <name type="scientific">Pediococcus acidilactici</name>
    <dbReference type="NCBI Taxonomy" id="1254"/>
    <lineage>
        <taxon>Bacteria</taxon>
        <taxon>Bacillati</taxon>
        <taxon>Bacillota</taxon>
        <taxon>Bacilli</taxon>
        <taxon>Lactobacillales</taxon>
        <taxon>Lactobacillaceae</taxon>
        <taxon>Pediococcus</taxon>
        <taxon>Pediococcus acidilactici group</taxon>
    </lineage>
</organism>
<dbReference type="InterPro" id="IPR035919">
    <property type="entry name" value="EAL_sf"/>
</dbReference>